<protein>
    <submittedName>
        <fullName evidence="1">Uncharacterized protein</fullName>
    </submittedName>
</protein>
<organism evidence="1">
    <name type="scientific">Xanthomonas arboricola</name>
    <dbReference type="NCBI Taxonomy" id="56448"/>
    <lineage>
        <taxon>Bacteria</taxon>
        <taxon>Pseudomonadati</taxon>
        <taxon>Pseudomonadota</taxon>
        <taxon>Gammaproteobacteria</taxon>
        <taxon>Lysobacterales</taxon>
        <taxon>Lysobacteraceae</taxon>
        <taxon>Xanthomonas</taxon>
    </lineage>
</organism>
<dbReference type="RefSeq" id="WP_065048698.1">
    <property type="nucleotide sequence ID" value="NZ_JAATIX010000002.1"/>
</dbReference>
<name>A0AB73H0L8_9XANT</name>
<dbReference type="EMBL" id="JACIIQ010000010">
    <property type="protein sequence ID" value="MBB5671223.1"/>
    <property type="molecule type" value="Genomic_DNA"/>
</dbReference>
<sequence length="95" mass="10708">MGHPDPLVAAIESFEQWSLPGTFLETVHASPQLNPDDRRRLDEVWSVACDADHWGPARELQAGIAAIECALTRRFAWLSPLACRHLARAASYQWR</sequence>
<comment type="caution">
    <text evidence="1">The sequence shown here is derived from an EMBL/GenBank/DDBJ whole genome shotgun (WGS) entry which is preliminary data.</text>
</comment>
<proteinExistence type="predicted"/>
<dbReference type="Proteomes" id="UP000528595">
    <property type="component" value="Unassembled WGS sequence"/>
</dbReference>
<gene>
    <name evidence="1" type="ORF">FHR65_002790</name>
</gene>
<reference evidence="1" key="1">
    <citation type="submission" date="2020-08" db="EMBL/GenBank/DDBJ databases">
        <title>Studying the diversity of plant-associated saprophytic bacteria and their role in host health and plant-pathogen interactions.</title>
        <authorList>
            <person name="Potnis N."/>
        </authorList>
    </citation>
    <scope>NUCLEOTIDE SEQUENCE</scope>
    <source>
        <strain evidence="1">F21</strain>
    </source>
</reference>
<evidence type="ECO:0000313" key="1">
    <source>
        <dbReference type="EMBL" id="MBB5671223.1"/>
    </source>
</evidence>
<accession>A0AB73H0L8</accession>
<dbReference type="AlphaFoldDB" id="A0AB73H0L8"/>